<reference evidence="4" key="1">
    <citation type="submission" date="2025-08" db="UniProtKB">
        <authorList>
            <consortium name="RefSeq"/>
        </authorList>
    </citation>
    <scope>IDENTIFICATION</scope>
    <source>
        <strain evidence="4">OHB3-1</strain>
    </source>
</reference>
<evidence type="ECO:0000313" key="3">
    <source>
        <dbReference type="Proteomes" id="UP000504603"/>
    </source>
</evidence>
<dbReference type="InterPro" id="IPR029058">
    <property type="entry name" value="AB_hydrolase_fold"/>
</dbReference>
<protein>
    <submittedName>
        <fullName evidence="4">Salicylic acid-binding protein 2-like</fullName>
    </submittedName>
</protein>
<organism evidence="3 4">
    <name type="scientific">Momordica charantia</name>
    <name type="common">Bitter gourd</name>
    <name type="synonym">Balsam pear</name>
    <dbReference type="NCBI Taxonomy" id="3673"/>
    <lineage>
        <taxon>Eukaryota</taxon>
        <taxon>Viridiplantae</taxon>
        <taxon>Streptophyta</taxon>
        <taxon>Embryophyta</taxon>
        <taxon>Tracheophyta</taxon>
        <taxon>Spermatophyta</taxon>
        <taxon>Magnoliopsida</taxon>
        <taxon>eudicotyledons</taxon>
        <taxon>Gunneridae</taxon>
        <taxon>Pentapetalae</taxon>
        <taxon>rosids</taxon>
        <taxon>fabids</taxon>
        <taxon>Cucurbitales</taxon>
        <taxon>Cucurbitaceae</taxon>
        <taxon>Momordiceae</taxon>
        <taxon>Momordica</taxon>
    </lineage>
</organism>
<name>A0A6J1CDF0_MOMCH</name>
<dbReference type="PANTHER" id="PTHR10992">
    <property type="entry name" value="METHYLESTERASE FAMILY MEMBER"/>
    <property type="match status" value="1"/>
</dbReference>
<dbReference type="GO" id="GO:0080031">
    <property type="term" value="F:methyl salicylate esterase activity"/>
    <property type="evidence" value="ECO:0007669"/>
    <property type="project" value="TreeGrafter"/>
</dbReference>
<dbReference type="AlphaFoldDB" id="A0A6J1CDF0"/>
<dbReference type="OrthoDB" id="408373at2759"/>
<feature type="domain" description="AB hydrolase-1" evidence="2">
    <location>
        <begin position="40"/>
        <end position="279"/>
    </location>
</feature>
<dbReference type="Proteomes" id="UP000504603">
    <property type="component" value="Unplaced"/>
</dbReference>
<dbReference type="SUPFAM" id="SSF53474">
    <property type="entry name" value="alpha/beta-Hydrolases"/>
    <property type="match status" value="1"/>
</dbReference>
<dbReference type="GO" id="GO:0080032">
    <property type="term" value="F:methyl jasmonate esterase activity"/>
    <property type="evidence" value="ECO:0007669"/>
    <property type="project" value="TreeGrafter"/>
</dbReference>
<dbReference type="RefSeq" id="XP_022139855.1">
    <property type="nucleotide sequence ID" value="XM_022284163.1"/>
</dbReference>
<evidence type="ECO:0000313" key="4">
    <source>
        <dbReference type="RefSeq" id="XP_022139855.1"/>
    </source>
</evidence>
<dbReference type="InterPro" id="IPR000073">
    <property type="entry name" value="AB_hydrolase_1"/>
</dbReference>
<dbReference type="GO" id="GO:0009694">
    <property type="term" value="P:jasmonic acid metabolic process"/>
    <property type="evidence" value="ECO:0007669"/>
    <property type="project" value="TreeGrafter"/>
</dbReference>
<sequence length="292" mass="32150">MNQITIFFNSSHLVLILLLISSPAISAAPSPSPADRKTHFVLVHGACHGAWSWYKVSAILQSSAHTVTTLDMAASGIDPRQAKTISSTFHYFQPLTELLAALPSGERVVLVGHSFGGLGVALAMQNFPEKISAAVFVAATMPGPNLSVSAIRREAEKEPTPPLDSHYLYENGEAEPPTSYILGPQKLAEHLYPLSPSADLILAKELVRPLPMFEIEDSEFEFTEERYGCVKRAMVVTERDLTMTKKLQMWMIQKNPPHITLEIKGSDHMAMASKPLELAHQLQCIAHQLNLF</sequence>
<keyword evidence="1" id="KW-0732">Signal</keyword>
<dbReference type="PANTHER" id="PTHR10992:SF943">
    <property type="entry name" value="METHYLESTERASE 10"/>
    <property type="match status" value="1"/>
</dbReference>
<dbReference type="KEGG" id="mcha:111010668"/>
<feature type="signal peptide" evidence="1">
    <location>
        <begin position="1"/>
        <end position="27"/>
    </location>
</feature>
<dbReference type="GO" id="GO:0080030">
    <property type="term" value="F:methyl indole-3-acetate esterase activity"/>
    <property type="evidence" value="ECO:0007669"/>
    <property type="project" value="TreeGrafter"/>
</dbReference>
<dbReference type="Pfam" id="PF12697">
    <property type="entry name" value="Abhydrolase_6"/>
    <property type="match status" value="1"/>
</dbReference>
<dbReference type="GeneID" id="111010668"/>
<gene>
    <name evidence="4" type="primary">LOC111010668</name>
</gene>
<proteinExistence type="predicted"/>
<dbReference type="InterPro" id="IPR045889">
    <property type="entry name" value="MES/HNL"/>
</dbReference>
<keyword evidence="3" id="KW-1185">Reference proteome</keyword>
<dbReference type="GO" id="GO:0009696">
    <property type="term" value="P:salicylic acid metabolic process"/>
    <property type="evidence" value="ECO:0007669"/>
    <property type="project" value="TreeGrafter"/>
</dbReference>
<evidence type="ECO:0000259" key="2">
    <source>
        <dbReference type="Pfam" id="PF12697"/>
    </source>
</evidence>
<feature type="chain" id="PRO_5026937091" evidence="1">
    <location>
        <begin position="28"/>
        <end position="292"/>
    </location>
</feature>
<accession>A0A6J1CDF0</accession>
<dbReference type="Gene3D" id="3.40.50.1820">
    <property type="entry name" value="alpha/beta hydrolase"/>
    <property type="match status" value="1"/>
</dbReference>
<evidence type="ECO:0000256" key="1">
    <source>
        <dbReference type="SAM" id="SignalP"/>
    </source>
</evidence>